<organism evidence="4 5">
    <name type="scientific">Anolis carolinensis</name>
    <name type="common">Green anole</name>
    <name type="synonym">American chameleon</name>
    <dbReference type="NCBI Taxonomy" id="28377"/>
    <lineage>
        <taxon>Eukaryota</taxon>
        <taxon>Metazoa</taxon>
        <taxon>Chordata</taxon>
        <taxon>Craniata</taxon>
        <taxon>Vertebrata</taxon>
        <taxon>Euteleostomi</taxon>
        <taxon>Lepidosauria</taxon>
        <taxon>Squamata</taxon>
        <taxon>Bifurcata</taxon>
        <taxon>Unidentata</taxon>
        <taxon>Episquamata</taxon>
        <taxon>Toxicofera</taxon>
        <taxon>Iguania</taxon>
        <taxon>Dactyloidae</taxon>
        <taxon>Anolis</taxon>
    </lineage>
</organism>
<reference evidence="4" key="2">
    <citation type="submission" date="2025-08" db="UniProtKB">
        <authorList>
            <consortium name="Ensembl"/>
        </authorList>
    </citation>
    <scope>IDENTIFICATION</scope>
</reference>
<name>G1KT76_ANOCA</name>
<sequence length="62" mass="6718">MDSEADYSEFIGCDRSGRRNAIPDLQGDSAALKMEKLASTMDDIALAEGELLCTPDKLKPGR</sequence>
<keyword evidence="5" id="KW-1185">Reference proteome</keyword>
<dbReference type="STRING" id="28377.ENSACAP00000016597"/>
<reference evidence="4 5" key="1">
    <citation type="submission" date="2009-12" db="EMBL/GenBank/DDBJ databases">
        <title>The Genome Sequence of Anolis carolinensis (Green Anole Lizard).</title>
        <authorList>
            <consortium name="The Genome Sequencing Platform"/>
            <person name="Di Palma F."/>
            <person name="Alfoldi J."/>
            <person name="Heiman D."/>
            <person name="Young S."/>
            <person name="Grabherr M."/>
            <person name="Johnson J."/>
            <person name="Lander E.S."/>
            <person name="Lindblad-Toh K."/>
        </authorList>
    </citation>
    <scope>NUCLEOTIDE SEQUENCE [LARGE SCALE GENOMIC DNA]</scope>
    <source>
        <strain evidence="4 5">JBL SC #1</strain>
    </source>
</reference>
<evidence type="ECO:0000313" key="4">
    <source>
        <dbReference type="Ensembl" id="ENSACAP00000016597.3"/>
    </source>
</evidence>
<dbReference type="GeneTree" id="ENSGT01010000223418"/>
<evidence type="ECO:0000313" key="5">
    <source>
        <dbReference type="Proteomes" id="UP000001646"/>
    </source>
</evidence>
<dbReference type="InParanoid" id="G1KT76"/>
<keyword evidence="3" id="KW-0649">Protein kinase inhibitor</keyword>
<dbReference type="Proteomes" id="UP000001646">
    <property type="component" value="Chromosome 4"/>
</dbReference>
<proteinExistence type="inferred from homology"/>
<dbReference type="Ensembl" id="ENSACAT00000016923.3">
    <property type="protein sequence ID" value="ENSACAP00000016597.3"/>
    <property type="gene ID" value="ENSACAG00000016871.3"/>
</dbReference>
<protein>
    <recommendedName>
        <fullName evidence="6">cAMP-dependent protein kinase inhibitor gamma</fullName>
    </recommendedName>
</protein>
<evidence type="ECO:0000256" key="2">
    <source>
        <dbReference type="ARBA" id="ARBA00006393"/>
    </source>
</evidence>
<evidence type="ECO:0008006" key="6">
    <source>
        <dbReference type="Google" id="ProtNLM"/>
    </source>
</evidence>
<comment type="similarity">
    <text evidence="2">Belongs to the PKI family.</text>
</comment>
<evidence type="ECO:0000256" key="3">
    <source>
        <dbReference type="ARBA" id="ARBA00023013"/>
    </source>
</evidence>
<reference evidence="4" key="3">
    <citation type="submission" date="2025-09" db="UniProtKB">
        <authorList>
            <consortium name="Ensembl"/>
        </authorList>
    </citation>
    <scope>IDENTIFICATION</scope>
</reference>
<dbReference type="HOGENOM" id="CLU_163471_3_0_1"/>
<evidence type="ECO:0000256" key="1">
    <source>
        <dbReference type="ARBA" id="ARBA00002844"/>
    </source>
</evidence>
<dbReference type="AlphaFoldDB" id="G1KT76"/>
<dbReference type="Bgee" id="ENSACAG00000016871">
    <property type="expression patterns" value="Expressed in heart and 12 other cell types or tissues"/>
</dbReference>
<dbReference type="eggNOG" id="ENOG502SBS3">
    <property type="taxonomic scope" value="Eukaryota"/>
</dbReference>
<dbReference type="GO" id="GO:0004862">
    <property type="term" value="F:cAMP-dependent protein kinase inhibitor activity"/>
    <property type="evidence" value="ECO:0007669"/>
    <property type="project" value="InterPro"/>
</dbReference>
<dbReference type="InterPro" id="IPR004171">
    <property type="entry name" value="cAMP_dep_PKI"/>
</dbReference>
<dbReference type="Pfam" id="PF02827">
    <property type="entry name" value="PKI"/>
    <property type="match status" value="1"/>
</dbReference>
<accession>G1KT76</accession>
<comment type="function">
    <text evidence="1">Extremely potent competitive inhibitor of cAMP-dependent protein kinase activity, this protein interacts with the catalytic subunit of the enzyme after the cAMP-induced dissociation of its regulatory chains.</text>
</comment>
<dbReference type="PANTHER" id="PTHR15416">
    <property type="entry name" value="CAMP-DEPENDENT PROTEIN KINASE INHIBITOR/PKI"/>
    <property type="match status" value="1"/>
</dbReference>